<sequence length="190" mass="20947">MSTIDKAGPTPEFRDRVHAAAREELTQWGIDRFSIVALADRNGLPVHDILQFWADEATLIIDVLLDGAGRQAVAPDTGSLREDLYALAAGMAAYVSSDQGHQIQGSHLIGEPFLDGIEIRRTLWRVRAQRLSVVFSRARERGELRAGVDAAVALEMLLAPINMRALFTGEAIDDPYCRQVADLVWQAIRA</sequence>
<gene>
    <name evidence="4" type="ORF">RMCC_0866</name>
</gene>
<evidence type="ECO:0000313" key="5">
    <source>
        <dbReference type="Proteomes" id="UP000069443"/>
    </source>
</evidence>
<dbReference type="InterPro" id="IPR036271">
    <property type="entry name" value="Tet_transcr_reg_TetR-rel_C_sf"/>
</dbReference>
<dbReference type="RefSeq" id="WP_084395015.1">
    <property type="nucleotide sequence ID" value="NZ_BCSY01000028.1"/>
</dbReference>
<proteinExistence type="predicted"/>
<dbReference type="EMBL" id="BCSY01000028">
    <property type="protein sequence ID" value="GAS93900.1"/>
    <property type="molecule type" value="Genomic_DNA"/>
</dbReference>
<evidence type="ECO:0000313" key="4">
    <source>
        <dbReference type="EMBL" id="GAS93900.1"/>
    </source>
</evidence>
<dbReference type="SUPFAM" id="SSF48498">
    <property type="entry name" value="Tetracyclin repressor-like, C-terminal domain"/>
    <property type="match status" value="1"/>
</dbReference>
<accession>A0A117I8Y5</accession>
<feature type="domain" description="Tetracyclin repressor-like C-terminal" evidence="3">
    <location>
        <begin position="75"/>
        <end position="184"/>
    </location>
</feature>
<dbReference type="InterPro" id="IPR009057">
    <property type="entry name" value="Homeodomain-like_sf"/>
</dbReference>
<dbReference type="Gene3D" id="1.10.357.10">
    <property type="entry name" value="Tetracycline Repressor, domain 2"/>
    <property type="match status" value="1"/>
</dbReference>
<evidence type="ECO:0000256" key="1">
    <source>
        <dbReference type="ARBA" id="ARBA00023015"/>
    </source>
</evidence>
<dbReference type="Pfam" id="PF16859">
    <property type="entry name" value="TetR_C_11"/>
    <property type="match status" value="1"/>
</dbReference>
<name>A0A117I8Y5_MYCCR</name>
<reference evidence="5" key="2">
    <citation type="submission" date="2016-02" db="EMBL/GenBank/DDBJ databases">
        <title>Draft genome sequence of five rapidly growing Mycobacterium species.</title>
        <authorList>
            <person name="Katahira K."/>
            <person name="Gotou Y."/>
            <person name="Iida K."/>
            <person name="Ogura Y."/>
            <person name="Hayashi T."/>
        </authorList>
    </citation>
    <scope>NUCLEOTIDE SEQUENCE [LARGE SCALE GENOMIC DNA]</scope>
    <source>
        <strain evidence="5">JCM15298</strain>
    </source>
</reference>
<dbReference type="InterPro" id="IPR011075">
    <property type="entry name" value="TetR_C"/>
</dbReference>
<dbReference type="AlphaFoldDB" id="A0A117I8Y5"/>
<keyword evidence="2" id="KW-0804">Transcription</keyword>
<dbReference type="SUPFAM" id="SSF46689">
    <property type="entry name" value="Homeodomain-like"/>
    <property type="match status" value="1"/>
</dbReference>
<dbReference type="STRING" id="228230.RMCC_0866"/>
<dbReference type="Proteomes" id="UP000069443">
    <property type="component" value="Unassembled WGS sequence"/>
</dbReference>
<organism evidence="4 5">
    <name type="scientific">Mycolicibacterium canariasense</name>
    <name type="common">Mycobacterium canariasense</name>
    <dbReference type="NCBI Taxonomy" id="228230"/>
    <lineage>
        <taxon>Bacteria</taxon>
        <taxon>Bacillati</taxon>
        <taxon>Actinomycetota</taxon>
        <taxon>Actinomycetes</taxon>
        <taxon>Mycobacteriales</taxon>
        <taxon>Mycobacteriaceae</taxon>
        <taxon>Mycolicibacterium</taxon>
    </lineage>
</organism>
<evidence type="ECO:0000256" key="2">
    <source>
        <dbReference type="ARBA" id="ARBA00023163"/>
    </source>
</evidence>
<keyword evidence="5" id="KW-1185">Reference proteome</keyword>
<keyword evidence="1" id="KW-0805">Transcription regulation</keyword>
<protein>
    <submittedName>
        <fullName evidence="4">TetR-family transcriptional regulator</fullName>
    </submittedName>
</protein>
<reference evidence="5" key="1">
    <citation type="journal article" date="2016" name="Genome Announc.">
        <title>Draft Genome Sequences of Five Rapidly Growing Mycobacterium Species, M. thermoresistibile, M. fortuitum subsp. acetamidolyticum, M. canariasense, M. brisbanense, and M. novocastrense.</title>
        <authorList>
            <person name="Katahira K."/>
            <person name="Ogura Y."/>
            <person name="Gotoh Y."/>
            <person name="Hayashi T."/>
        </authorList>
    </citation>
    <scope>NUCLEOTIDE SEQUENCE [LARGE SCALE GENOMIC DNA]</scope>
    <source>
        <strain evidence="5">JCM15298</strain>
    </source>
</reference>
<evidence type="ECO:0000259" key="3">
    <source>
        <dbReference type="Pfam" id="PF16859"/>
    </source>
</evidence>
<comment type="caution">
    <text evidence="4">The sequence shown here is derived from an EMBL/GenBank/DDBJ whole genome shotgun (WGS) entry which is preliminary data.</text>
</comment>